<gene>
    <name evidence="1" type="ORF">D3H35_14340</name>
</gene>
<sequence length="78" mass="9009">MEIGWKTNNGLAKPSVMSTSKICSVPYRHESDRTRGRQRLKLESFSSSRWGRFIGFADQKRLSLLTMSLFLSPFLRIV</sequence>
<dbReference type="EMBL" id="QXJM01000039">
    <property type="protein sequence ID" value="RIE01948.1"/>
    <property type="molecule type" value="Genomic_DNA"/>
</dbReference>
<dbReference type="AlphaFoldDB" id="A0A398CMB4"/>
<organism evidence="1 2">
    <name type="scientific">Cohnella faecalis</name>
    <dbReference type="NCBI Taxonomy" id="2315694"/>
    <lineage>
        <taxon>Bacteria</taxon>
        <taxon>Bacillati</taxon>
        <taxon>Bacillota</taxon>
        <taxon>Bacilli</taxon>
        <taxon>Bacillales</taxon>
        <taxon>Paenibacillaceae</taxon>
        <taxon>Cohnella</taxon>
    </lineage>
</organism>
<proteinExistence type="predicted"/>
<comment type="caution">
    <text evidence="1">The sequence shown here is derived from an EMBL/GenBank/DDBJ whole genome shotgun (WGS) entry which is preliminary data.</text>
</comment>
<reference evidence="1 2" key="1">
    <citation type="submission" date="2018-09" db="EMBL/GenBank/DDBJ databases">
        <title>Cohnella cavernae sp. nov., isolated from a karst cave.</title>
        <authorList>
            <person name="Zhu H."/>
        </authorList>
    </citation>
    <scope>NUCLEOTIDE SEQUENCE [LARGE SCALE GENOMIC DNA]</scope>
    <source>
        <strain evidence="1 2">K2E09-144</strain>
    </source>
</reference>
<keyword evidence="2" id="KW-1185">Reference proteome</keyword>
<name>A0A398CMB4_9BACL</name>
<accession>A0A398CMB4</accession>
<dbReference type="Proteomes" id="UP000266340">
    <property type="component" value="Unassembled WGS sequence"/>
</dbReference>
<evidence type="ECO:0000313" key="1">
    <source>
        <dbReference type="EMBL" id="RIE01948.1"/>
    </source>
</evidence>
<evidence type="ECO:0000313" key="2">
    <source>
        <dbReference type="Proteomes" id="UP000266340"/>
    </source>
</evidence>
<protein>
    <submittedName>
        <fullName evidence="1">Uncharacterized protein</fullName>
    </submittedName>
</protein>